<evidence type="ECO:0000313" key="5">
    <source>
        <dbReference type="Proteomes" id="UP000078397"/>
    </source>
</evidence>
<proteinExistence type="predicted"/>
<dbReference type="GeneID" id="28845583"/>
<sequence>MTFTQVALLTLLPTAPRDPALFQADIKDLKIEAYDLTVKNNKDGDPNPVGECHGLLGAQGEPITGPIDIIPRQTNPPSPPKLKTAILQHFKIQLPAPVIRPLSVATAVIVLNVDPSHSEFDSLDLRLVITRNGNSIGKSPPLEFNVPVRSIQEPLPTEPSTWIGLDYDSQNETDPVYRAGYVFVPPIPKIVSNRPNLKLGQDGITPNFNSLVDLVNEVLADDHTSTDPDPNTSLQTRKTPLDAPQCLQIARELIYDRAVYPLPGPKNKSLEDMYSNPNVASSDDQDRKQFEADINAYYSQHDAEATQLSNFVFAAASAIECEKSSIALSSASISFQIVSQPNQQPPFVSKAVIVKGVTSGTNPDSHLSPTFGIPAAFFYALGFSLPSQLNTQDRLTSAYIASEAANLKKLQAAVDGGIINKAESAKTSTDTLLKNLNIQQAARRIDALGPAPASLTTLQLNDDVSSLITDWLNYNGDSSNISAFWKAESTSQAAQYLHLVMSCIIAEKTALEKEITTALTISTVIQLAAVKDDAWRAFWMPAKSSPADTTPDDRAALLPNYTIPGSVKQRTEAFIRFLKTLFSVGEATHGADPPTTGDIQVLGRPAQDILQLFFNALPSFTFAAAIDDGAITTALDSLQVDDKLKAWAKQAIKTIGFLFTITTFQNTDKQTAPQQFSLIESLFARGFITPNRIAVLTKSQFHTALSGTVAYYPTSSGALISDLIYAIAYPLSTNVPSLGPEADDGFSPINPGNLVDCIPPKYLSPFSLNMYLKLLLLLMVTTKSTDQSVATVLQTRRGALNSLEVSPRNADVAVPLIDLANESLEALVEQVAAGTITGAAIFNTESPDITELGFPSLDMPFKLEEILSALPQHSSPHLPNPPTKAYDILKLDFSSPLLPYDQELDINRTYLNFLRTSRFEVMRTFRANITSFALDASKEPTDFRKTLWRYPVRPDIALEYLMISSVEKEYLFTRRLDASNIPGLYGYSSGDEGWLIDLSSLPNFLKRTGLSYCEFYEFWKTGFSDIQRSVPSLEALSFGQREQATAALWKIAVFIRLWRKVEGHYGGGKVSLKAFAAICQTLGLFTNDDINPDFTYQLASFFMLCDRFCLPMCVVERPASSSETAVQDLNYYLPVLGIWTDNLPDEGAPHAAIRLFLKGIECFAMSKYSCCARGAEFCKILSENLSDLSILFGFTRDIAWNAKPACTLRFAEILAKIYASPFSVGELIFLFTTNTQLEGDDPFPWTEPDESRVDPLNVPEDDRRYGLWSLRRELLHIHPEDTETECWSWERIVRTLRDDFDFKDHDALTKLAEHFFPHALHYSVPSHKRRFSTTLRSEDTSPHMWDSPPCQPFHYNDATSELWTEIPLTDEDVLRKLAHIRQLRDQSQDGGKSETKAIKELYFQPRAMLSPFAAILGELSEAIKRLVEESREEERFKFFQCQFAIFYKRCQVLAAHLAAHGSTYADSKCCGREEAFECERSKKLAWDIIKRLIADENLPGQTPWENDSGVSPGLDTFTWEPKLSGGAFAALLGLTGTGLVGDFQVAAAHSTWQEIRGPMSAFGCVLNRENVPVPMVIPNLLVQPTVEEQQVVHFRNGFVFDDITAENLGGAQSFKVKWQGLLLIENDGCYNFCVDRPRFDRKHGENKHHHRECDDHCDSAKWSVKLRRGQKHWTILGHGEPDHGHERDRLHDSVSLLHGAYEIEIHFEQPKAKWEEDERPDHIHTGFGVKYSGPDTEDCSIFIPAQNLYIKSKDGPLDIPREEQGGSAEDFVRKRYFSTIRDIRRTYQRAFKAFLFAHRFCLSTEPCGCCRSTSELDYMLDHEANFSGAAYYPGSSSSETLTTTTSSGQYLTHLANFDFNFLPVNDAYYPPDRNRDNRAGPSPQRSSAMFDWWERTYDYRCLSQEIERLKICYGPLWRLFFESSTQVATDTASLVRYLGVDLGLSSLTLTYFENKPVKSADLQDERWPIRIYHAWNVITTLKQVLSSKATHAALPDLWASNSPSTTLNHGDPAPQRTGNQNLIYVVTKSLLPDQETPRFESLKSLNDCLRLRAYNALVAYLCGLGRMSMNFLTTNSEESAPIAQDSSDLSALLLQDLDVGVCQTGTRIGEAISSIQKLVQRIKLGLEPQITLSNTFTKSWGANFGSYNLFQAYAKRVMYRENWIQWEELDAASQSDAAKFLKQSFSVRGLSVPNPSPPFVGAGNSLLPRTHGLDSTQSMVLARLGTSTNLEDEGISLMGTPYRSSQPTLLSSLASQPDSHTPGSSEDPGNGGGGTDVPRLMSLLPVSEDQPSIPLWFQAAVRLGTSFIRIAAAGLPPGMWHSWDEDDNSVSPVLCHCGKSHAPAVDEYYFWLEKGQYFDSADAVNDGTIGVVPPDPTTDWERPEKLPPLLHWQKHSQVYLHWTRVHYGEFSPPRRSTDSVPSNDGGDALSLTFSGRQLDSLLFNLFGGTTKGFRYDMATDSAVATPQVVPDTFPSTSGPAGLGAYPSFAYFSPGSPIFPVSTFGSALAISGSLRSQCKFDEALAWCKSVFDPLQRENTWAQCRREASVRMSMERFSSHNATELAENPRGGASIDKTCCPTSPVQVGIARGRAAVMEYIRILLQWGAKLHCLNTVESCKQALVVLDEAVRLLGSKPASINAKVSDSGILTTISTFVPASAPINPVLLELYEQVYDRRGLIYRCLGAQRLKQRSNPFNCSVNESIHEIDTCSCGIGQGPCCLPYKFTYLLAKSYELTSTVKALGQGLLMALEKGDSEYLSSLRQSQERQLNELTLSNKQNSYRESDWQVQALDQQLQGAQTRLRYNQQLIQNGLNEGENAFLSGTTVAMQSRTAGNISEGIGQGMSFIPDFTMGGAGFGGSPVAISKLPLGSKLAQVFQAAARIMNVIGDISNTNATIGSMTGGWNRRADDWQHQVDVITIELQQIKRQQLAAERRRDIALRDLNNHQLQIENSAEIDAFLADKFSKHDLYLFLQQETASLYRRTFGLAWQTVQEARESLKRERRDLVPQVNAALPAEIGPSGWNTLREGLMAGEKLDTGLRTLERMYMRETGCREYELGKFVSLRLSFPLAFLQLKMLGWCEFEIPEWMLDLDYPGHYLRRIKNVSVTIPCVVGPYVNVNCRLQLLGSSTRLEPTLSSVPNCCCKSSRKCIVPLEKRDPCSSNSWSPHCSKPSVSETCISAYEHNDSLSRDFLATEAIATSSGQNDSGVFELSFRDDKVRAPFEYAGVAASRWRVELPPRNNSFDLASLTDFVLHLNYTAKEGGPVLREVAERAAWMRLPGDGVRFIDVRSEFPTTWYSAFEEPHHEKKQRPGKKSDCREEKRHCGRRKDHCRRLPLQLSRRSFPFLTGKRDVIVTGVQLFIDATQPCKLGAHFPVEFMPRGGCPDDGKVFECRSSEHTPGFFHGELKNVRLGPLCGDQTEDLATLEFPEILGEACIRDVYFLCSYEAVDRECC</sequence>
<name>A0A179GAW7_METCM</name>
<evidence type="ECO:0000259" key="3">
    <source>
        <dbReference type="Pfam" id="PF20220"/>
    </source>
</evidence>
<feature type="domain" description="ABC toxin N-terminal" evidence="3">
    <location>
        <begin position="2049"/>
        <end position="2167"/>
    </location>
</feature>
<evidence type="ECO:0000259" key="2">
    <source>
        <dbReference type="Pfam" id="PF18276"/>
    </source>
</evidence>
<feature type="compositionally biased region" description="Polar residues" evidence="1">
    <location>
        <begin position="2246"/>
        <end position="2264"/>
    </location>
</feature>
<feature type="region of interest" description="Disordered" evidence="1">
    <location>
        <begin position="3302"/>
        <end position="3321"/>
    </location>
</feature>
<dbReference type="InterPro" id="IPR046839">
    <property type="entry name" value="ABC_toxin_N"/>
</dbReference>
<dbReference type="Proteomes" id="UP000078397">
    <property type="component" value="Unassembled WGS sequence"/>
</dbReference>
<comment type="caution">
    <text evidence="4">The sequence shown here is derived from an EMBL/GenBank/DDBJ whole genome shotgun (WGS) entry which is preliminary data.</text>
</comment>
<feature type="region of interest" description="Disordered" evidence="1">
    <location>
        <begin position="266"/>
        <end position="285"/>
    </location>
</feature>
<protein>
    <submittedName>
        <fullName evidence="4">Insecticidal toxin complex protein</fullName>
    </submittedName>
</protein>
<dbReference type="Pfam" id="PF20220">
    <property type="entry name" value="ABC_toxin_N"/>
    <property type="match status" value="1"/>
</dbReference>
<dbReference type="OrthoDB" id="4938011at2759"/>
<accession>A0A179GAW7</accession>
<reference evidence="4 5" key="1">
    <citation type="journal article" date="2016" name="PLoS Pathog.">
        <title>Biosynthesis of antibiotic leucinostatins in bio-control fungus Purpureocillium lilacinum and their inhibition on phytophthora revealed by genome mining.</title>
        <authorList>
            <person name="Wang G."/>
            <person name="Liu Z."/>
            <person name="Lin R."/>
            <person name="Li E."/>
            <person name="Mao Z."/>
            <person name="Ling J."/>
            <person name="Yang Y."/>
            <person name="Yin W.B."/>
            <person name="Xie B."/>
        </authorList>
    </citation>
    <scope>NUCLEOTIDE SEQUENCE [LARGE SCALE GENOMIC DNA]</scope>
    <source>
        <strain evidence="4">170</strain>
    </source>
</reference>
<feature type="domain" description="Tc toxin complex TcA C-terminal TcB-binding" evidence="2">
    <location>
        <begin position="2926"/>
        <end position="3259"/>
    </location>
</feature>
<evidence type="ECO:0000313" key="4">
    <source>
        <dbReference type="EMBL" id="OAQ74289.1"/>
    </source>
</evidence>
<dbReference type="InterPro" id="IPR040840">
    <property type="entry name" value="TcA_TcB_BD"/>
</dbReference>
<gene>
    <name evidence="4" type="ORF">VFPPC_01827</name>
</gene>
<dbReference type="RefSeq" id="XP_018150372.1">
    <property type="nucleotide sequence ID" value="XM_018281589.1"/>
</dbReference>
<dbReference type="EMBL" id="LSBJ02000001">
    <property type="protein sequence ID" value="OAQ74289.1"/>
    <property type="molecule type" value="Genomic_DNA"/>
</dbReference>
<dbReference type="KEGG" id="pchm:VFPPC_01827"/>
<dbReference type="Pfam" id="PF18276">
    <property type="entry name" value="TcA_TcB_BD"/>
    <property type="match status" value="1"/>
</dbReference>
<organism evidence="4 5">
    <name type="scientific">Pochonia chlamydosporia 170</name>
    <dbReference type="NCBI Taxonomy" id="1380566"/>
    <lineage>
        <taxon>Eukaryota</taxon>
        <taxon>Fungi</taxon>
        <taxon>Dikarya</taxon>
        <taxon>Ascomycota</taxon>
        <taxon>Pezizomycotina</taxon>
        <taxon>Sordariomycetes</taxon>
        <taxon>Hypocreomycetidae</taxon>
        <taxon>Hypocreales</taxon>
        <taxon>Clavicipitaceae</taxon>
        <taxon>Pochonia</taxon>
    </lineage>
</organism>
<evidence type="ECO:0000256" key="1">
    <source>
        <dbReference type="SAM" id="MobiDB-lite"/>
    </source>
</evidence>
<feature type="region of interest" description="Disordered" evidence="1">
    <location>
        <begin position="2246"/>
        <end position="2279"/>
    </location>
</feature>
<keyword evidence="5" id="KW-1185">Reference proteome</keyword>